<feature type="transmembrane region" description="Helical" evidence="1">
    <location>
        <begin position="244"/>
        <end position="268"/>
    </location>
</feature>
<accession>A0A7W9V2S7</accession>
<protein>
    <submittedName>
        <fullName evidence="2">Putative hydrophobic protein (TIGR00271 family)</fullName>
    </submittedName>
</protein>
<evidence type="ECO:0000313" key="3">
    <source>
        <dbReference type="Proteomes" id="UP000588098"/>
    </source>
</evidence>
<dbReference type="InterPro" id="IPR005240">
    <property type="entry name" value="DUF389"/>
</dbReference>
<feature type="transmembrane region" description="Helical" evidence="1">
    <location>
        <begin position="280"/>
        <end position="302"/>
    </location>
</feature>
<evidence type="ECO:0000256" key="1">
    <source>
        <dbReference type="SAM" id="Phobius"/>
    </source>
</evidence>
<dbReference type="Proteomes" id="UP000588098">
    <property type="component" value="Unassembled WGS sequence"/>
</dbReference>
<dbReference type="AlphaFoldDB" id="A0A7W9V2S7"/>
<keyword evidence="3" id="KW-1185">Reference proteome</keyword>
<feature type="transmembrane region" description="Helical" evidence="1">
    <location>
        <begin position="116"/>
        <end position="135"/>
    </location>
</feature>
<evidence type="ECO:0000313" key="2">
    <source>
        <dbReference type="EMBL" id="MBB5939586.1"/>
    </source>
</evidence>
<organism evidence="2 3">
    <name type="scientific">Streptomyces zagrosensis</name>
    <dbReference type="NCBI Taxonomy" id="1042984"/>
    <lineage>
        <taxon>Bacteria</taxon>
        <taxon>Bacillati</taxon>
        <taxon>Actinomycetota</taxon>
        <taxon>Actinomycetes</taxon>
        <taxon>Kitasatosporales</taxon>
        <taxon>Streptomycetaceae</taxon>
        <taxon>Streptomyces</taxon>
    </lineage>
</organism>
<feature type="transmembrane region" description="Helical" evidence="1">
    <location>
        <begin position="174"/>
        <end position="194"/>
    </location>
</feature>
<comment type="caution">
    <text evidence="2">The sequence shown here is derived from an EMBL/GenBank/DDBJ whole genome shotgun (WGS) entry which is preliminary data.</text>
</comment>
<dbReference type="PANTHER" id="PTHR20992">
    <property type="entry name" value="AT15442P-RELATED"/>
    <property type="match status" value="1"/>
</dbReference>
<proteinExistence type="predicted"/>
<dbReference type="EMBL" id="JACHJL010000025">
    <property type="protein sequence ID" value="MBB5939586.1"/>
    <property type="molecule type" value="Genomic_DNA"/>
</dbReference>
<reference evidence="2 3" key="1">
    <citation type="submission" date="2020-08" db="EMBL/GenBank/DDBJ databases">
        <title>Genomic Encyclopedia of Type Strains, Phase III (KMG-III): the genomes of soil and plant-associated and newly described type strains.</title>
        <authorList>
            <person name="Whitman W."/>
        </authorList>
    </citation>
    <scope>NUCLEOTIDE SEQUENCE [LARGE SCALE GENOMIC DNA]</scope>
    <source>
        <strain evidence="2 3">CECT 8305</strain>
    </source>
</reference>
<feature type="transmembrane region" description="Helical" evidence="1">
    <location>
        <begin position="220"/>
        <end position="237"/>
    </location>
</feature>
<name>A0A7W9V2S7_9ACTN</name>
<keyword evidence="1" id="KW-0472">Membrane</keyword>
<sequence>MLHLRLIVPAHRTHEVVSLFERSVGTAHLAVLAGAGRNPAGDLVLCDVAREAADDVLRELREIGIDECGSIAVETIDLSLSKRADKAEKEAPGEGSDAVVWEQLVNATHEESTLSVTYLAFLTVATMLAACGVVLDNAILIVGAMAVGPEFGPLAGLCTALVRRAPRLALRSLLALLVGFAVAMALTTLFSLFMDAVDLFHKAEVEAERPNTAFIYRPDWFSFVVAFLAGVAGTLSLTSAKSGALVGVAISVTTVPAAANAAVALGYSDYGQARGSSEQLLLNLAGIVVAGTLTLLAQRLFWAHHTRARPPAYPNVGSRGGS</sequence>
<dbReference type="NCBIfam" id="TIGR00271">
    <property type="entry name" value="uncharacterized hydrophobic domain"/>
    <property type="match status" value="1"/>
</dbReference>
<dbReference type="RefSeq" id="WP_184578921.1">
    <property type="nucleotide sequence ID" value="NZ_JACHJL010000025.1"/>
</dbReference>
<dbReference type="Pfam" id="PF04087">
    <property type="entry name" value="DUF389"/>
    <property type="match status" value="1"/>
</dbReference>
<keyword evidence="1" id="KW-0812">Transmembrane</keyword>
<gene>
    <name evidence="2" type="ORF">FHS42_006682</name>
</gene>
<keyword evidence="1" id="KW-1133">Transmembrane helix</keyword>
<dbReference type="PANTHER" id="PTHR20992:SF9">
    <property type="entry name" value="AT15442P-RELATED"/>
    <property type="match status" value="1"/>
</dbReference>
<feature type="transmembrane region" description="Helical" evidence="1">
    <location>
        <begin position="141"/>
        <end position="162"/>
    </location>
</feature>